<protein>
    <submittedName>
        <fullName evidence="6">AcrR family transcriptional regulator</fullName>
    </submittedName>
</protein>
<dbReference type="EMBL" id="JACHIN010000026">
    <property type="protein sequence ID" value="MBB5084743.1"/>
    <property type="molecule type" value="Genomic_DNA"/>
</dbReference>
<dbReference type="InterPro" id="IPR050109">
    <property type="entry name" value="HTH-type_TetR-like_transc_reg"/>
</dbReference>
<sequence length="200" mass="21903">MPPVKSRREQYSQATKAALLEAATRRFAEHGFAATALEDVAADIGASRGAVYHHFANKSALFEAVLDLLEKEMVRQVVEASANADGPWQAAMAATEQFLECCCDPVYGRVAWQEAPQALGWHRWKEFEAEYAYGLIEMLIASLVEAGEVPAMPMEPMTRITFHILGAAGIALAETPEADKQRVKADYLLTITHLLGGARL</sequence>
<dbReference type="Gene3D" id="1.10.357.10">
    <property type="entry name" value="Tetracycline Repressor, domain 2"/>
    <property type="match status" value="1"/>
</dbReference>
<dbReference type="PRINTS" id="PR00455">
    <property type="entry name" value="HTHTETR"/>
</dbReference>
<dbReference type="Pfam" id="PF21351">
    <property type="entry name" value="TetR_C_41"/>
    <property type="match status" value="1"/>
</dbReference>
<name>A0A7W8EMT5_9ACTN</name>
<evidence type="ECO:0000313" key="6">
    <source>
        <dbReference type="EMBL" id="MBB5084743.1"/>
    </source>
</evidence>
<evidence type="ECO:0000313" key="7">
    <source>
        <dbReference type="Proteomes" id="UP000568380"/>
    </source>
</evidence>
<dbReference type="InterPro" id="IPR001647">
    <property type="entry name" value="HTH_TetR"/>
</dbReference>
<dbReference type="GO" id="GO:0003700">
    <property type="term" value="F:DNA-binding transcription factor activity"/>
    <property type="evidence" value="ECO:0007669"/>
    <property type="project" value="TreeGrafter"/>
</dbReference>
<keyword evidence="1" id="KW-0805">Transcription regulation</keyword>
<dbReference type="AlphaFoldDB" id="A0A7W8EMT5"/>
<gene>
    <name evidence="6" type="ORF">HNR40_010254</name>
</gene>
<dbReference type="InterPro" id="IPR009057">
    <property type="entry name" value="Homeodomain-like_sf"/>
</dbReference>
<dbReference type="PANTHER" id="PTHR30055">
    <property type="entry name" value="HTH-TYPE TRANSCRIPTIONAL REGULATOR RUTR"/>
    <property type="match status" value="1"/>
</dbReference>
<keyword evidence="2 4" id="KW-0238">DNA-binding</keyword>
<evidence type="ECO:0000256" key="2">
    <source>
        <dbReference type="ARBA" id="ARBA00023125"/>
    </source>
</evidence>
<reference evidence="6 7" key="1">
    <citation type="submission" date="2020-08" db="EMBL/GenBank/DDBJ databases">
        <title>Genomic Encyclopedia of Type Strains, Phase IV (KMG-IV): sequencing the most valuable type-strain genomes for metagenomic binning, comparative biology and taxonomic classification.</title>
        <authorList>
            <person name="Goeker M."/>
        </authorList>
    </citation>
    <scope>NUCLEOTIDE SEQUENCE [LARGE SCALE GENOMIC DNA]</scope>
    <source>
        <strain evidence="6 7">DSM 45385</strain>
    </source>
</reference>
<dbReference type="Proteomes" id="UP000568380">
    <property type="component" value="Unassembled WGS sequence"/>
</dbReference>
<dbReference type="PANTHER" id="PTHR30055:SF234">
    <property type="entry name" value="HTH-TYPE TRANSCRIPTIONAL REGULATOR BETI"/>
    <property type="match status" value="1"/>
</dbReference>
<dbReference type="InterPro" id="IPR049484">
    <property type="entry name" value="Rv0078-like_C"/>
</dbReference>
<proteinExistence type="predicted"/>
<evidence type="ECO:0000256" key="4">
    <source>
        <dbReference type="PROSITE-ProRule" id="PRU00335"/>
    </source>
</evidence>
<feature type="DNA-binding region" description="H-T-H motif" evidence="4">
    <location>
        <begin position="36"/>
        <end position="55"/>
    </location>
</feature>
<accession>A0A7W8EMT5</accession>
<dbReference type="Pfam" id="PF00440">
    <property type="entry name" value="TetR_N"/>
    <property type="match status" value="1"/>
</dbReference>
<dbReference type="SUPFAM" id="SSF46689">
    <property type="entry name" value="Homeodomain-like"/>
    <property type="match status" value="1"/>
</dbReference>
<evidence type="ECO:0000259" key="5">
    <source>
        <dbReference type="PROSITE" id="PS50977"/>
    </source>
</evidence>
<dbReference type="GO" id="GO:0000976">
    <property type="term" value="F:transcription cis-regulatory region binding"/>
    <property type="evidence" value="ECO:0007669"/>
    <property type="project" value="TreeGrafter"/>
</dbReference>
<keyword evidence="7" id="KW-1185">Reference proteome</keyword>
<evidence type="ECO:0000256" key="1">
    <source>
        <dbReference type="ARBA" id="ARBA00023015"/>
    </source>
</evidence>
<organism evidence="6 7">
    <name type="scientific">Nonomuraea endophytica</name>
    <dbReference type="NCBI Taxonomy" id="714136"/>
    <lineage>
        <taxon>Bacteria</taxon>
        <taxon>Bacillati</taxon>
        <taxon>Actinomycetota</taxon>
        <taxon>Actinomycetes</taxon>
        <taxon>Streptosporangiales</taxon>
        <taxon>Streptosporangiaceae</taxon>
        <taxon>Nonomuraea</taxon>
    </lineage>
</organism>
<keyword evidence="3" id="KW-0804">Transcription</keyword>
<feature type="domain" description="HTH tetR-type" evidence="5">
    <location>
        <begin position="13"/>
        <end position="73"/>
    </location>
</feature>
<dbReference type="PROSITE" id="PS50977">
    <property type="entry name" value="HTH_TETR_2"/>
    <property type="match status" value="1"/>
</dbReference>
<evidence type="ECO:0000256" key="3">
    <source>
        <dbReference type="ARBA" id="ARBA00023163"/>
    </source>
</evidence>
<dbReference type="RefSeq" id="WP_184975265.1">
    <property type="nucleotide sequence ID" value="NZ_JACHIN010000026.1"/>
</dbReference>
<comment type="caution">
    <text evidence="6">The sequence shown here is derived from an EMBL/GenBank/DDBJ whole genome shotgun (WGS) entry which is preliminary data.</text>
</comment>